<dbReference type="RefSeq" id="WP_338210394.1">
    <property type="nucleotide sequence ID" value="NZ_JAYMFF010000012.1"/>
</dbReference>
<evidence type="ECO:0000313" key="1">
    <source>
        <dbReference type="EMBL" id="MEC4176209.1"/>
    </source>
</evidence>
<protein>
    <submittedName>
        <fullName evidence="1">DNA phosphorothioation-dependent restriction protein DptF</fullName>
    </submittedName>
</protein>
<organism evidence="1 2">
    <name type="scientific">Adlercreutzia wanghongyangiae</name>
    <dbReference type="NCBI Taxonomy" id="3111451"/>
    <lineage>
        <taxon>Bacteria</taxon>
        <taxon>Bacillati</taxon>
        <taxon>Actinomycetota</taxon>
        <taxon>Coriobacteriia</taxon>
        <taxon>Eggerthellales</taxon>
        <taxon>Eggerthellaceae</taxon>
        <taxon>Adlercreutzia</taxon>
    </lineage>
</organism>
<sequence>MICNFKPVLQKLQKHSAESVESAHSSTDYSEYLHVDRPIQNDVLDLLAREQILPRKSLVLLCGSAGDGKSHMLSHFSAQHKELMDGFDKIINDATESDAPSRTACQTLATELEPFDDFHLDNGQNDKFIVAINEGMLSQFLSSKEGSSFSTLAAYVEETGILKTALSNRGYEHESIFHAVSFSDYRPFTLINGESRTQFLDELFSKVFSMDDSNPFFAARRKYCEGCSSKKLCPVCHNYDFLSLPEIQRTVADAIVEVSLAEHYIVTTRSTLNFLYDLIVSPNFDRGSINLSVNKNIALARYIPQTTPYLMYERKWGDSLGSRISRLDVMRMESEGIDELAILLRTSSETVSKLLNVVNDTPYYECLCDLIKPDALYNTGGEGDLKRVLLRFFVRCAHLSCRLEEICPDLVPSPYLKDYVSLLYSYNTDESSSMKPLHKYLRKAIENWNGDYPSGYSRVASYGNVQILQELDTGFRKPDAVGFEKGSELTKFSPNLIAHAYLRNTGSDAVTFVVNYSLYCLLRRMNEGYQPTILEKNLFTDFATSYERLVGLGAKSREVFIAQRDLGKRPRYKIFYDEDFEEYGMEVVD</sequence>
<reference evidence="1 2" key="1">
    <citation type="submission" date="2024-01" db="EMBL/GenBank/DDBJ databases">
        <title>novel species in genus Adlercreutzia.</title>
        <authorList>
            <person name="Liu X."/>
        </authorList>
    </citation>
    <scope>NUCLEOTIDE SEQUENCE [LARGE SCALE GENOMIC DNA]</scope>
    <source>
        <strain evidence="1 2">R7</strain>
    </source>
</reference>
<comment type="caution">
    <text evidence="1">The sequence shown here is derived from an EMBL/GenBank/DDBJ whole genome shotgun (WGS) entry which is preliminary data.</text>
</comment>
<gene>
    <name evidence="1" type="primary">dptF</name>
    <name evidence="1" type="ORF">VIN30_07085</name>
</gene>
<dbReference type="EMBL" id="JAYMFF010000012">
    <property type="protein sequence ID" value="MEC4176209.1"/>
    <property type="molecule type" value="Genomic_DNA"/>
</dbReference>
<dbReference type="NCBIfam" id="TIGR03238">
    <property type="entry name" value="dnd_assoc_3"/>
    <property type="match status" value="1"/>
</dbReference>
<evidence type="ECO:0000313" key="2">
    <source>
        <dbReference type="Proteomes" id="UP001349994"/>
    </source>
</evidence>
<accession>A0ABU6IIG3</accession>
<keyword evidence="2" id="KW-1185">Reference proteome</keyword>
<dbReference type="InterPro" id="IPR017647">
    <property type="entry name" value="Dnd_assoc_3"/>
</dbReference>
<name>A0ABU6IIG3_9ACTN</name>
<proteinExistence type="predicted"/>
<dbReference type="Proteomes" id="UP001349994">
    <property type="component" value="Unassembled WGS sequence"/>
</dbReference>